<sequence length="86" mass="9495">MTNLKNDHLKDHPMPSPTWKPDSKEMPVDPHPLSDQAAQTGADKAHEPPARSGTSERREKPTEPGGKNNPVHHTGRVPPKVTDDEH</sequence>
<gene>
    <name evidence="2" type="ordered locus">SFHH103_05486</name>
</gene>
<dbReference type="KEGG" id="sfh:SFHH103_05486"/>
<evidence type="ECO:0000313" key="2">
    <source>
        <dbReference type="EMBL" id="CEO91175.1"/>
    </source>
</evidence>
<name>A0A0B7MJK2_SINF1</name>
<accession>A0A0B7MJK2</accession>
<keyword evidence="2" id="KW-0614">Plasmid</keyword>
<reference evidence="2 3" key="1">
    <citation type="journal article" date="2012" name="J. Bacteriol.">
        <title>Genome sequence of the soybean symbiont Sinorhizobium fredii HH103.</title>
        <authorList>
            <person name="Weidner S."/>
            <person name="Becker A."/>
            <person name="Bonilla I."/>
            <person name="Jaenicke S."/>
            <person name="Lloret J."/>
            <person name="Margaret I."/>
            <person name="Puhler A."/>
            <person name="Ruiz-Sainz J.E."/>
            <person name="Schneiker-Bekel S."/>
            <person name="Szczepanowski R."/>
            <person name="Vinardell J.M."/>
            <person name="Zehner S."/>
            <person name="Gottfert M."/>
        </authorList>
    </citation>
    <scope>NUCLEOTIDE SEQUENCE [LARGE SCALE GENOMIC DNA]</scope>
    <source>
        <strain evidence="2 3">HH103</strain>
        <plasmid evidence="3">pSfHH103e</plasmid>
    </source>
</reference>
<evidence type="ECO:0000256" key="1">
    <source>
        <dbReference type="SAM" id="MobiDB-lite"/>
    </source>
</evidence>
<feature type="compositionally biased region" description="Basic and acidic residues" evidence="1">
    <location>
        <begin position="43"/>
        <end position="62"/>
    </location>
</feature>
<dbReference type="HOGENOM" id="CLU_192310_0_0_5"/>
<evidence type="ECO:0000313" key="3">
    <source>
        <dbReference type="Proteomes" id="UP000007735"/>
    </source>
</evidence>
<dbReference type="RefSeq" id="WP_080589693.1">
    <property type="nucleotide sequence ID" value="NC_016815.1"/>
</dbReference>
<protein>
    <submittedName>
        <fullName evidence="2">Uncharacterized protein</fullName>
    </submittedName>
</protein>
<dbReference type="Proteomes" id="UP000007735">
    <property type="component" value="Plasmid pSfHH103e"/>
</dbReference>
<dbReference type="AlphaFoldDB" id="A0A0B7MJK2"/>
<feature type="compositionally biased region" description="Basic and acidic residues" evidence="1">
    <location>
        <begin position="1"/>
        <end position="13"/>
    </location>
</feature>
<geneLocation type="plasmid" evidence="2 3">
    <name>pSfHH103e</name>
</geneLocation>
<feature type="region of interest" description="Disordered" evidence="1">
    <location>
        <begin position="1"/>
        <end position="86"/>
    </location>
</feature>
<dbReference type="EMBL" id="HE616899">
    <property type="protein sequence ID" value="CEO91175.1"/>
    <property type="molecule type" value="Genomic_DNA"/>
</dbReference>
<proteinExistence type="predicted"/>
<organism evidence="2 3">
    <name type="scientific">Sinorhizobium fredii (strain HH103)</name>
    <dbReference type="NCBI Taxonomy" id="1117943"/>
    <lineage>
        <taxon>Bacteria</taxon>
        <taxon>Pseudomonadati</taxon>
        <taxon>Pseudomonadota</taxon>
        <taxon>Alphaproteobacteria</taxon>
        <taxon>Hyphomicrobiales</taxon>
        <taxon>Rhizobiaceae</taxon>
        <taxon>Sinorhizobium/Ensifer group</taxon>
        <taxon>Sinorhizobium</taxon>
    </lineage>
</organism>